<dbReference type="SUPFAM" id="SSF50156">
    <property type="entry name" value="PDZ domain-like"/>
    <property type="match status" value="1"/>
</dbReference>
<sequence length="410" mass="43031">MLVVGIILFALGIMLSIVLHELGHMKVAQWSGMKVRRFFVGFGPTVWSTNRGGIEYGLKAVPLGGFCDIAGMTAYDELSPEDEPKAMWRQAWWKRVAVLLAGPVMNIILAIALFYTVALGWGLVNRDVQPIPTDRVAAVVGDTCATGAAGETTCGQGLGPAGAAGIEPGDVIVSVAGEPVSSWADLSDVVTGLPGETVPVVVEREGQETTTTATLASSTVDGEARGALGVRLSDEGIPQEILDDPAYQSVNTYDVWSAIPATVVFTGDMVEATVEGLISFPSKIPAVAASIFGAERAEDSPVSVVGASYIGGQAAEQGAWWLFLLFLAGLNLFLGAFNLVPLTPFDGGHIAVVFYEKIRDALRRLRGLAPGGPADYEKLAPLTMTVFVLLIGVSAIVITADFVNPILLTG</sequence>
<feature type="transmembrane region" description="Helical" evidence="14">
    <location>
        <begin position="6"/>
        <end position="27"/>
    </location>
</feature>
<dbReference type="PANTHER" id="PTHR42837:SF2">
    <property type="entry name" value="MEMBRANE METALLOPROTEASE ARASP2, CHLOROPLASTIC-RELATED"/>
    <property type="match status" value="1"/>
</dbReference>
<keyword evidence="11 14" id="KW-0472">Membrane</keyword>
<evidence type="ECO:0000256" key="6">
    <source>
        <dbReference type="ARBA" id="ARBA00022692"/>
    </source>
</evidence>
<keyword evidence="10 16" id="KW-0482">Metalloprotease</keyword>
<evidence type="ECO:0000256" key="9">
    <source>
        <dbReference type="ARBA" id="ARBA00022989"/>
    </source>
</evidence>
<accession>A0ABV5JTD3</accession>
<proteinExistence type="inferred from homology"/>
<keyword evidence="5" id="KW-0645">Protease</keyword>
<evidence type="ECO:0000256" key="3">
    <source>
        <dbReference type="ARBA" id="ARBA00007931"/>
    </source>
</evidence>
<evidence type="ECO:0000256" key="5">
    <source>
        <dbReference type="ARBA" id="ARBA00022670"/>
    </source>
</evidence>
<keyword evidence="9 14" id="KW-1133">Transmembrane helix</keyword>
<keyword evidence="17" id="KW-1185">Reference proteome</keyword>
<dbReference type="InterPro" id="IPR036034">
    <property type="entry name" value="PDZ_sf"/>
</dbReference>
<evidence type="ECO:0000256" key="13">
    <source>
        <dbReference type="ARBA" id="ARBA00033476"/>
    </source>
</evidence>
<evidence type="ECO:0000256" key="4">
    <source>
        <dbReference type="ARBA" id="ARBA00019897"/>
    </source>
</evidence>
<evidence type="ECO:0000259" key="15">
    <source>
        <dbReference type="SMART" id="SM00228"/>
    </source>
</evidence>
<dbReference type="Pfam" id="PF02163">
    <property type="entry name" value="Peptidase_M50"/>
    <property type="match status" value="1"/>
</dbReference>
<evidence type="ECO:0000313" key="16">
    <source>
        <dbReference type="EMBL" id="MFB9260170.1"/>
    </source>
</evidence>
<feature type="transmembrane region" description="Helical" evidence="14">
    <location>
        <begin position="386"/>
        <end position="407"/>
    </location>
</feature>
<feature type="domain" description="PDZ" evidence="15">
    <location>
        <begin position="119"/>
        <end position="206"/>
    </location>
</feature>
<keyword evidence="8" id="KW-0862">Zinc</keyword>
<dbReference type="CDD" id="cd06163">
    <property type="entry name" value="S2P-M50_PDZ_RseP-like"/>
    <property type="match status" value="1"/>
</dbReference>
<evidence type="ECO:0000256" key="7">
    <source>
        <dbReference type="ARBA" id="ARBA00022801"/>
    </source>
</evidence>
<dbReference type="PANTHER" id="PTHR42837">
    <property type="entry name" value="REGULATOR OF SIGMA-E PROTEASE RSEP"/>
    <property type="match status" value="1"/>
</dbReference>
<dbReference type="EMBL" id="JBHMDY010000004">
    <property type="protein sequence ID" value="MFB9260170.1"/>
    <property type="molecule type" value="Genomic_DNA"/>
</dbReference>
<keyword evidence="7" id="KW-0378">Hydrolase</keyword>
<keyword evidence="6 14" id="KW-0812">Transmembrane</keyword>
<reference evidence="16 17" key="1">
    <citation type="submission" date="2024-09" db="EMBL/GenBank/DDBJ databases">
        <authorList>
            <person name="Sun Q."/>
            <person name="Mori K."/>
        </authorList>
    </citation>
    <scope>NUCLEOTIDE SEQUENCE [LARGE SCALE GENOMIC DNA]</scope>
    <source>
        <strain evidence="16 17">CCM 7659</strain>
    </source>
</reference>
<evidence type="ECO:0000256" key="12">
    <source>
        <dbReference type="ARBA" id="ARBA00032214"/>
    </source>
</evidence>
<protein>
    <recommendedName>
        <fullName evidence="4">Zinc metalloprotease Rip1</fullName>
    </recommendedName>
    <alternativeName>
        <fullName evidence="12">S2P endopeptidase</fullName>
    </alternativeName>
    <alternativeName>
        <fullName evidence="13">Site-2-type intramembrane protease</fullName>
    </alternativeName>
</protein>
<gene>
    <name evidence="16" type="ORF">ACFFVD_10175</name>
</gene>
<evidence type="ECO:0000256" key="1">
    <source>
        <dbReference type="ARBA" id="ARBA00001947"/>
    </source>
</evidence>
<feature type="transmembrane region" description="Helical" evidence="14">
    <location>
        <begin position="96"/>
        <end position="124"/>
    </location>
</feature>
<dbReference type="InterPro" id="IPR008915">
    <property type="entry name" value="Peptidase_M50"/>
</dbReference>
<dbReference type="InterPro" id="IPR004387">
    <property type="entry name" value="Pept_M50_Zn"/>
</dbReference>
<dbReference type="Gene3D" id="2.30.42.10">
    <property type="match status" value="1"/>
</dbReference>
<name>A0ABV5JTD3_9ACTN</name>
<dbReference type="RefSeq" id="WP_182630970.1">
    <property type="nucleotide sequence ID" value="NZ_JAALDM010000022.1"/>
</dbReference>
<dbReference type="GO" id="GO:0008237">
    <property type="term" value="F:metallopeptidase activity"/>
    <property type="evidence" value="ECO:0007669"/>
    <property type="project" value="UniProtKB-KW"/>
</dbReference>
<dbReference type="Proteomes" id="UP001589700">
    <property type="component" value="Unassembled WGS sequence"/>
</dbReference>
<comment type="cofactor">
    <cofactor evidence="1">
        <name>Zn(2+)</name>
        <dbReference type="ChEBI" id="CHEBI:29105"/>
    </cofactor>
</comment>
<dbReference type="InterPro" id="IPR041489">
    <property type="entry name" value="PDZ_6"/>
</dbReference>
<evidence type="ECO:0000256" key="10">
    <source>
        <dbReference type="ARBA" id="ARBA00023049"/>
    </source>
</evidence>
<dbReference type="SMART" id="SM00228">
    <property type="entry name" value="PDZ"/>
    <property type="match status" value="1"/>
</dbReference>
<evidence type="ECO:0000256" key="11">
    <source>
        <dbReference type="ARBA" id="ARBA00023136"/>
    </source>
</evidence>
<evidence type="ECO:0000256" key="14">
    <source>
        <dbReference type="SAM" id="Phobius"/>
    </source>
</evidence>
<evidence type="ECO:0000256" key="2">
    <source>
        <dbReference type="ARBA" id="ARBA00004141"/>
    </source>
</evidence>
<dbReference type="InterPro" id="IPR001478">
    <property type="entry name" value="PDZ"/>
</dbReference>
<organism evidence="16 17">
    <name type="scientific">Dietzia aerolata</name>
    <dbReference type="NCBI Taxonomy" id="595984"/>
    <lineage>
        <taxon>Bacteria</taxon>
        <taxon>Bacillati</taxon>
        <taxon>Actinomycetota</taxon>
        <taxon>Actinomycetes</taxon>
        <taxon>Mycobacteriales</taxon>
        <taxon>Dietziaceae</taxon>
        <taxon>Dietzia</taxon>
    </lineage>
</organism>
<comment type="subcellular location">
    <subcellularLocation>
        <location evidence="2">Membrane</location>
        <topology evidence="2">Multi-pass membrane protein</topology>
    </subcellularLocation>
</comment>
<comment type="caution">
    <text evidence="16">The sequence shown here is derived from an EMBL/GenBank/DDBJ whole genome shotgun (WGS) entry which is preliminary data.</text>
</comment>
<feature type="transmembrane region" description="Helical" evidence="14">
    <location>
        <begin position="318"/>
        <end position="340"/>
    </location>
</feature>
<evidence type="ECO:0000313" key="17">
    <source>
        <dbReference type="Proteomes" id="UP001589700"/>
    </source>
</evidence>
<dbReference type="Pfam" id="PF17820">
    <property type="entry name" value="PDZ_6"/>
    <property type="match status" value="1"/>
</dbReference>
<comment type="similarity">
    <text evidence="3">Belongs to the peptidase M50B family.</text>
</comment>
<evidence type="ECO:0000256" key="8">
    <source>
        <dbReference type="ARBA" id="ARBA00022833"/>
    </source>
</evidence>